<evidence type="ECO:0000256" key="8">
    <source>
        <dbReference type="SAM" id="Phobius"/>
    </source>
</evidence>
<dbReference type="OrthoDB" id="1675410at2"/>
<feature type="transmembrane region" description="Helical" evidence="8">
    <location>
        <begin position="334"/>
        <end position="356"/>
    </location>
</feature>
<keyword evidence="6 8" id="KW-1133">Transmembrane helix</keyword>
<dbReference type="RefSeq" id="WP_014182730.1">
    <property type="nucleotide sequence ID" value="NC_016584.1"/>
</dbReference>
<organism evidence="9 10">
    <name type="scientific">Desulfosporosinus orientis (strain ATCC 19365 / DSM 765 / NCIMB 8382 / VKM B-1628 / Singapore I)</name>
    <name type="common">Desulfotomaculum orientis</name>
    <dbReference type="NCBI Taxonomy" id="768706"/>
    <lineage>
        <taxon>Bacteria</taxon>
        <taxon>Bacillati</taxon>
        <taxon>Bacillota</taxon>
        <taxon>Clostridia</taxon>
        <taxon>Eubacteriales</taxon>
        <taxon>Desulfitobacteriaceae</taxon>
        <taxon>Desulfosporosinus</taxon>
    </lineage>
</organism>
<keyword evidence="4" id="KW-0309">Germination</keyword>
<evidence type="ECO:0000256" key="5">
    <source>
        <dbReference type="ARBA" id="ARBA00022692"/>
    </source>
</evidence>
<dbReference type="PANTHER" id="PTHR34975:SF2">
    <property type="entry name" value="SPORE GERMINATION PROTEIN A2"/>
    <property type="match status" value="1"/>
</dbReference>
<feature type="transmembrane region" description="Helical" evidence="8">
    <location>
        <begin position="82"/>
        <end position="102"/>
    </location>
</feature>
<dbReference type="eggNOG" id="COG0531">
    <property type="taxonomic scope" value="Bacteria"/>
</dbReference>
<dbReference type="GO" id="GO:0016020">
    <property type="term" value="C:membrane"/>
    <property type="evidence" value="ECO:0007669"/>
    <property type="project" value="UniProtKB-SubCell"/>
</dbReference>
<keyword evidence="3" id="KW-0813">Transport</keyword>
<dbReference type="STRING" id="768706.Desor_0182"/>
<dbReference type="InterPro" id="IPR004761">
    <property type="entry name" value="Spore_GerAB"/>
</dbReference>
<reference evidence="9 10" key="2">
    <citation type="journal article" date="2012" name="J. Bacteriol.">
        <title>Complete genome sequences of Desulfosporosinus orientis DSM765T, Desulfosporosinus youngiae DSM17734T, Desulfosporosinus meridiei DSM13257T, and Desulfosporosinus acidiphilus DSM22704T.</title>
        <authorList>
            <person name="Pester M."/>
            <person name="Brambilla E."/>
            <person name="Alazard D."/>
            <person name="Rattei T."/>
            <person name="Weinmaier T."/>
            <person name="Han J."/>
            <person name="Lucas S."/>
            <person name="Lapidus A."/>
            <person name="Cheng J.F."/>
            <person name="Goodwin L."/>
            <person name="Pitluck S."/>
            <person name="Peters L."/>
            <person name="Ovchinnikova G."/>
            <person name="Teshima H."/>
            <person name="Detter J.C."/>
            <person name="Han C.S."/>
            <person name="Tapia R."/>
            <person name="Land M.L."/>
            <person name="Hauser L."/>
            <person name="Kyrpides N.C."/>
            <person name="Ivanova N.N."/>
            <person name="Pagani I."/>
            <person name="Huntmann M."/>
            <person name="Wei C.L."/>
            <person name="Davenport K.W."/>
            <person name="Daligault H."/>
            <person name="Chain P.S."/>
            <person name="Chen A."/>
            <person name="Mavromatis K."/>
            <person name="Markowitz V."/>
            <person name="Szeto E."/>
            <person name="Mikhailova N."/>
            <person name="Pati A."/>
            <person name="Wagner M."/>
            <person name="Woyke T."/>
            <person name="Ollivier B."/>
            <person name="Klenk H.P."/>
            <person name="Spring S."/>
            <person name="Loy A."/>
        </authorList>
    </citation>
    <scope>NUCLEOTIDE SEQUENCE [LARGE SCALE GENOMIC DNA]</scope>
    <source>
        <strain evidence="10">ATCC 19365 / DSM 765 / NCIMB 8382 / VKM B-1628</strain>
    </source>
</reference>
<feature type="transmembrane region" description="Helical" evidence="8">
    <location>
        <begin position="12"/>
        <end position="32"/>
    </location>
</feature>
<dbReference type="Pfam" id="PF03845">
    <property type="entry name" value="Spore_permease"/>
    <property type="match status" value="1"/>
</dbReference>
<feature type="transmembrane region" description="Helical" evidence="8">
    <location>
        <begin position="309"/>
        <end position="328"/>
    </location>
</feature>
<comment type="subcellular location">
    <subcellularLocation>
        <location evidence="1">Membrane</location>
        <topology evidence="1">Multi-pass membrane protein</topology>
    </subcellularLocation>
</comment>
<feature type="transmembrane region" description="Helical" evidence="8">
    <location>
        <begin position="184"/>
        <end position="205"/>
    </location>
</feature>
<feature type="transmembrane region" description="Helical" evidence="8">
    <location>
        <begin position="268"/>
        <end position="288"/>
    </location>
</feature>
<evidence type="ECO:0000256" key="7">
    <source>
        <dbReference type="ARBA" id="ARBA00023136"/>
    </source>
</evidence>
<feature type="transmembrane region" description="Helical" evidence="8">
    <location>
        <begin position="147"/>
        <end position="164"/>
    </location>
</feature>
<name>G7W7I2_DESOD</name>
<evidence type="ECO:0000256" key="2">
    <source>
        <dbReference type="ARBA" id="ARBA00007998"/>
    </source>
</evidence>
<feature type="transmembrane region" description="Helical" evidence="8">
    <location>
        <begin position="38"/>
        <end position="61"/>
    </location>
</feature>
<dbReference type="EMBL" id="CP003108">
    <property type="protein sequence ID" value="AET65901.1"/>
    <property type="molecule type" value="Genomic_DNA"/>
</dbReference>
<dbReference type="HOGENOM" id="CLU_047547_1_2_9"/>
<evidence type="ECO:0000256" key="4">
    <source>
        <dbReference type="ARBA" id="ARBA00022544"/>
    </source>
</evidence>
<dbReference type="PANTHER" id="PTHR34975">
    <property type="entry name" value="SPORE GERMINATION PROTEIN A2"/>
    <property type="match status" value="1"/>
</dbReference>
<dbReference type="Gene3D" id="1.20.1740.10">
    <property type="entry name" value="Amino acid/polyamine transporter I"/>
    <property type="match status" value="1"/>
</dbReference>
<dbReference type="PATRIC" id="fig|768706.3.peg.142"/>
<accession>G7W7I2</accession>
<feature type="transmembrane region" description="Helical" evidence="8">
    <location>
        <begin position="217"/>
        <end position="240"/>
    </location>
</feature>
<evidence type="ECO:0000256" key="6">
    <source>
        <dbReference type="ARBA" id="ARBA00022989"/>
    </source>
</evidence>
<keyword evidence="10" id="KW-1185">Reference proteome</keyword>
<reference evidence="10" key="1">
    <citation type="submission" date="2011-11" db="EMBL/GenBank/DDBJ databases">
        <title>Complete sequence of Desulfosporosinus orientis DSM 765.</title>
        <authorList>
            <person name="Lucas S."/>
            <person name="Han J."/>
            <person name="Lapidus A."/>
            <person name="Cheng J.-F."/>
            <person name="Goodwin L."/>
            <person name="Pitluck S."/>
            <person name="Peters L."/>
            <person name="Ovchinnikova G."/>
            <person name="Teshima H."/>
            <person name="Detter J.C."/>
            <person name="Han C."/>
            <person name="Tapia R."/>
            <person name="Land M."/>
            <person name="Hauser L."/>
            <person name="Kyrpides N."/>
            <person name="Ivanova N."/>
            <person name="Pagani I."/>
            <person name="Pester M."/>
            <person name="Spring S."/>
            <person name="Ollivier B."/>
            <person name="Rattei T."/>
            <person name="Klenk H.-P."/>
            <person name="Wagner M."/>
            <person name="Loy A."/>
            <person name="Woyke T."/>
        </authorList>
    </citation>
    <scope>NUCLEOTIDE SEQUENCE [LARGE SCALE GENOMIC DNA]</scope>
    <source>
        <strain evidence="10">ATCC 19365 / DSM 765 / NCIMB 8382 / VKM B-1628</strain>
    </source>
</reference>
<keyword evidence="7 8" id="KW-0472">Membrane</keyword>
<keyword evidence="5 8" id="KW-0812">Transmembrane</keyword>
<dbReference type="AlphaFoldDB" id="G7W7I2"/>
<evidence type="ECO:0000313" key="10">
    <source>
        <dbReference type="Proteomes" id="UP000006346"/>
    </source>
</evidence>
<proteinExistence type="inferred from homology"/>
<gene>
    <name evidence="9" type="ordered locus">Desor_0182</name>
</gene>
<evidence type="ECO:0000313" key="9">
    <source>
        <dbReference type="EMBL" id="AET65901.1"/>
    </source>
</evidence>
<comment type="similarity">
    <text evidence="2">Belongs to the amino acid-polyamine-organocation (APC) superfamily. Spore germination protein (SGP) (TC 2.A.3.9) family.</text>
</comment>
<dbReference type="GO" id="GO:0009847">
    <property type="term" value="P:spore germination"/>
    <property type="evidence" value="ECO:0007669"/>
    <property type="project" value="InterPro"/>
</dbReference>
<feature type="transmembrane region" description="Helical" evidence="8">
    <location>
        <begin position="108"/>
        <end position="135"/>
    </location>
</feature>
<sequence>MGQPSKISARQATALLTTLILSTGVILIPAISMARAGLGAWLSTLISTLAAIPLLLVYSCLSTFAPNLRLTDRLTLLVGPRLGRTLSLVFSLFLLFTMSTVIHEGGLLVRVIFLPETPAVVITAGLCLLILYGAWLGPQALARMNTLYLPLFFMTMFVLSVGAFSEPHWYFLWPPWDKGLSGLISAAVIPLAWLGEISLLLFMSPDISDLNIQRWRIPLYATLISGGFFTLNSVIALITFGPNLGSLYAFPVLQIGRTFGENMRGIDALIMSIWVVGVFQKLALWLHYSVQEIGYIFKLQNSKALLPPMIILQNFLGLSTLYSITELFHYLDSFWPYLALATFEGIIPIGLFLVWLKYSNKKRQ</sequence>
<evidence type="ECO:0000256" key="1">
    <source>
        <dbReference type="ARBA" id="ARBA00004141"/>
    </source>
</evidence>
<dbReference type="KEGG" id="dor:Desor_0182"/>
<protein>
    <submittedName>
        <fullName evidence="9">Spore germination protein</fullName>
    </submittedName>
</protein>
<evidence type="ECO:0000256" key="3">
    <source>
        <dbReference type="ARBA" id="ARBA00022448"/>
    </source>
</evidence>
<dbReference type="Proteomes" id="UP000006346">
    <property type="component" value="Chromosome"/>
</dbReference>